<evidence type="ECO:0000256" key="9">
    <source>
        <dbReference type="PIRNR" id="PIRNR004862"/>
    </source>
</evidence>
<keyword evidence="15" id="KW-1185">Reference proteome</keyword>
<proteinExistence type="inferred from homology"/>
<dbReference type="GO" id="GO:0071973">
    <property type="term" value="P:bacterial-type flagellum-dependent cell motility"/>
    <property type="evidence" value="ECO:0007669"/>
    <property type="project" value="InterPro"/>
</dbReference>
<evidence type="ECO:0000256" key="7">
    <source>
        <dbReference type="ARBA" id="ARBA00023136"/>
    </source>
</evidence>
<dbReference type="STRING" id="394264.SAMN04488040_2216"/>
<dbReference type="EMBL" id="FPAJ01000003">
    <property type="protein sequence ID" value="SFS87740.1"/>
    <property type="molecule type" value="Genomic_DNA"/>
</dbReference>
<keyword evidence="14" id="KW-0969">Cilium</keyword>
<dbReference type="InterPro" id="IPR006182">
    <property type="entry name" value="FliF_N_dom"/>
</dbReference>
<name>A0A1I6TEW2_9RHOB</name>
<evidence type="ECO:0000256" key="11">
    <source>
        <dbReference type="SAM" id="Phobius"/>
    </source>
</evidence>
<keyword evidence="14" id="KW-0282">Flagellum</keyword>
<evidence type="ECO:0000256" key="1">
    <source>
        <dbReference type="ARBA" id="ARBA00004117"/>
    </source>
</evidence>
<reference evidence="15" key="1">
    <citation type="submission" date="2016-10" db="EMBL/GenBank/DDBJ databases">
        <authorList>
            <person name="Varghese N."/>
            <person name="Submissions S."/>
        </authorList>
    </citation>
    <scope>NUCLEOTIDE SEQUENCE [LARGE SCALE GENOMIC DNA]</scope>
    <source>
        <strain evidence="15">DSM 23422</strain>
    </source>
</reference>
<evidence type="ECO:0000256" key="10">
    <source>
        <dbReference type="SAM" id="MobiDB-lite"/>
    </source>
</evidence>
<evidence type="ECO:0000313" key="15">
    <source>
        <dbReference type="Proteomes" id="UP000199239"/>
    </source>
</evidence>
<feature type="domain" description="Flagellar M-ring C-terminal" evidence="13">
    <location>
        <begin position="235"/>
        <end position="396"/>
    </location>
</feature>
<dbReference type="RefSeq" id="WP_093916413.1">
    <property type="nucleotide sequence ID" value="NZ_FPAJ01000003.1"/>
</dbReference>
<keyword evidence="5 11" id="KW-0812">Transmembrane</keyword>
<feature type="domain" description="Flagellar M-ring N-terminal" evidence="12">
    <location>
        <begin position="38"/>
        <end position="208"/>
    </location>
</feature>
<feature type="compositionally biased region" description="Polar residues" evidence="10">
    <location>
        <begin position="503"/>
        <end position="512"/>
    </location>
</feature>
<evidence type="ECO:0000256" key="8">
    <source>
        <dbReference type="ARBA" id="ARBA00023143"/>
    </source>
</evidence>
<feature type="compositionally biased region" description="Polar residues" evidence="10">
    <location>
        <begin position="273"/>
        <end position="285"/>
    </location>
</feature>
<comment type="similarity">
    <text evidence="3 9">Belongs to the FliF family.</text>
</comment>
<comment type="function">
    <text evidence="9">The M ring may be actively involved in energy transduction.</text>
</comment>
<evidence type="ECO:0000313" key="14">
    <source>
        <dbReference type="EMBL" id="SFS87740.1"/>
    </source>
</evidence>
<dbReference type="GO" id="GO:0009431">
    <property type="term" value="C:bacterial-type flagellum basal body, MS ring"/>
    <property type="evidence" value="ECO:0007669"/>
    <property type="project" value="InterPro"/>
</dbReference>
<gene>
    <name evidence="14" type="ORF">SAMN04488040_2216</name>
</gene>
<feature type="region of interest" description="Disordered" evidence="10">
    <location>
        <begin position="494"/>
        <end position="515"/>
    </location>
</feature>
<evidence type="ECO:0000256" key="6">
    <source>
        <dbReference type="ARBA" id="ARBA00022989"/>
    </source>
</evidence>
<dbReference type="Proteomes" id="UP000199239">
    <property type="component" value="Unassembled WGS sequence"/>
</dbReference>
<feature type="transmembrane region" description="Helical" evidence="11">
    <location>
        <begin position="12"/>
        <end position="33"/>
    </location>
</feature>
<keyword evidence="7 11" id="KW-0472">Membrane</keyword>
<dbReference type="Gene3D" id="3.30.300.30">
    <property type="match status" value="1"/>
</dbReference>
<evidence type="ECO:0000256" key="2">
    <source>
        <dbReference type="ARBA" id="ARBA00004651"/>
    </source>
</evidence>
<dbReference type="PIRSF" id="PIRSF004862">
    <property type="entry name" value="FliF"/>
    <property type="match status" value="1"/>
</dbReference>
<dbReference type="InterPro" id="IPR043427">
    <property type="entry name" value="YscJ/FliF"/>
</dbReference>
<keyword evidence="8 9" id="KW-0975">Bacterial flagellum</keyword>
<dbReference type="InterPro" id="IPR045851">
    <property type="entry name" value="AMP-bd_C_sf"/>
</dbReference>
<protein>
    <recommendedName>
        <fullName evidence="9">Flagellar M-ring protein</fullName>
    </recommendedName>
</protein>
<sequence length="546" mass="57386">MQQLLNIWVNLSLGKQITIVGATVSMFFGIMMMSKIVTSPNLTLLYSGLDSGAAGDVVRAIEQQGVAFDVRGGAIFVDSTMRDELRLTLASEGLPANGNSGYELLDNLTGFGTTSQMFDAAYWRAKEGELARTIVASPQISQARVHIAGTGSNPFQRSVTPKASVSLKPNGGQISTAQAKAVRYLVASAVAGLDPDDVSVIDSNGSLVGSGDDPAPAIQGDDKAAVLRDKAERLLEARVGPGNAIVEVSVETVTESESVRERRFDPDGRVAISTETEARNNSSSGSGDGAVTVASNLPDENGAGGGGGSSLTNSETRERVNYEVSETEREILRAPGAIKRLTVAVLVNEESSTNENGEQVVQPRSEVELETLRELVSSAVGYVEDRGDIITIKSMALQSVTPAGTQASTSLVDRLNLDLVSAIQMAVLGLVTIILGLFVVRPLLSKAPDMTGSAGPPALLPMGANGQTEGGGPPLPGEMAQNLPTFDLPGLDGEVDNNFGGALQQSGANPGQDNPVDRLRNMIGDKQEETVEILRTWLEEKEEKVQ</sequence>
<evidence type="ECO:0000259" key="13">
    <source>
        <dbReference type="Pfam" id="PF08345"/>
    </source>
</evidence>
<dbReference type="NCBIfam" id="TIGR00206">
    <property type="entry name" value="fliF"/>
    <property type="match status" value="1"/>
</dbReference>
<evidence type="ECO:0000256" key="4">
    <source>
        <dbReference type="ARBA" id="ARBA00022475"/>
    </source>
</evidence>
<dbReference type="Pfam" id="PF08345">
    <property type="entry name" value="YscJ_FliF_C"/>
    <property type="match status" value="1"/>
</dbReference>
<feature type="compositionally biased region" description="Basic and acidic residues" evidence="10">
    <location>
        <begin position="257"/>
        <end position="268"/>
    </location>
</feature>
<keyword evidence="14" id="KW-0966">Cell projection</keyword>
<dbReference type="Pfam" id="PF01514">
    <property type="entry name" value="YscJ_FliF"/>
    <property type="match status" value="1"/>
</dbReference>
<keyword evidence="6 11" id="KW-1133">Transmembrane helix</keyword>
<evidence type="ECO:0000256" key="5">
    <source>
        <dbReference type="ARBA" id="ARBA00022692"/>
    </source>
</evidence>
<keyword evidence="4" id="KW-1003">Cell membrane</keyword>
<dbReference type="InterPro" id="IPR013556">
    <property type="entry name" value="Flag_M-ring_C"/>
</dbReference>
<dbReference type="OrthoDB" id="9807026at2"/>
<dbReference type="GO" id="GO:0003774">
    <property type="term" value="F:cytoskeletal motor activity"/>
    <property type="evidence" value="ECO:0007669"/>
    <property type="project" value="InterPro"/>
</dbReference>
<organism evidence="14 15">
    <name type="scientific">Sulfitobacter marinus</name>
    <dbReference type="NCBI Taxonomy" id="394264"/>
    <lineage>
        <taxon>Bacteria</taxon>
        <taxon>Pseudomonadati</taxon>
        <taxon>Pseudomonadota</taxon>
        <taxon>Alphaproteobacteria</taxon>
        <taxon>Rhodobacterales</taxon>
        <taxon>Roseobacteraceae</taxon>
        <taxon>Sulfitobacter</taxon>
    </lineage>
</organism>
<dbReference type="PANTHER" id="PTHR30046">
    <property type="entry name" value="FLAGELLAR M-RING PROTEIN"/>
    <property type="match status" value="1"/>
</dbReference>
<dbReference type="PANTHER" id="PTHR30046:SF0">
    <property type="entry name" value="FLAGELLAR M-RING PROTEIN"/>
    <property type="match status" value="1"/>
</dbReference>
<feature type="region of interest" description="Disordered" evidence="10">
    <location>
        <begin position="255"/>
        <end position="320"/>
    </location>
</feature>
<dbReference type="AlphaFoldDB" id="A0A1I6TEW2"/>
<comment type="subcellular location">
    <subcellularLocation>
        <location evidence="1 9">Bacterial flagellum basal body</location>
    </subcellularLocation>
    <subcellularLocation>
        <location evidence="2">Cell membrane</location>
        <topology evidence="2">Multi-pass membrane protein</topology>
    </subcellularLocation>
</comment>
<accession>A0A1I6TEW2</accession>
<evidence type="ECO:0000256" key="3">
    <source>
        <dbReference type="ARBA" id="ARBA00007971"/>
    </source>
</evidence>
<evidence type="ECO:0000259" key="12">
    <source>
        <dbReference type="Pfam" id="PF01514"/>
    </source>
</evidence>
<dbReference type="PRINTS" id="PR01009">
    <property type="entry name" value="FLGMRINGFLIF"/>
</dbReference>
<dbReference type="InterPro" id="IPR000067">
    <property type="entry name" value="FlgMring_FliF"/>
</dbReference>
<feature type="transmembrane region" description="Helical" evidence="11">
    <location>
        <begin position="419"/>
        <end position="440"/>
    </location>
</feature>
<dbReference type="GO" id="GO:0005886">
    <property type="term" value="C:plasma membrane"/>
    <property type="evidence" value="ECO:0007669"/>
    <property type="project" value="UniProtKB-SubCell"/>
</dbReference>